<dbReference type="Gene3D" id="3.30.450.180">
    <property type="match status" value="1"/>
</dbReference>
<dbReference type="GO" id="GO:0003677">
    <property type="term" value="F:DNA binding"/>
    <property type="evidence" value="ECO:0007669"/>
    <property type="project" value="InterPro"/>
</dbReference>
<dbReference type="InterPro" id="IPR010982">
    <property type="entry name" value="Lambda_DNA-bd_dom_sf"/>
</dbReference>
<dbReference type="Pfam" id="PF17765">
    <property type="entry name" value="MLTR_LBD"/>
    <property type="match status" value="1"/>
</dbReference>
<dbReference type="AlphaFoldDB" id="A0A1K1R269"/>
<dbReference type="Gene3D" id="1.10.260.40">
    <property type="entry name" value="lambda repressor-like DNA-binding domains"/>
    <property type="match status" value="1"/>
</dbReference>
<accession>A0A1K1R269</accession>
<proteinExistence type="predicted"/>
<dbReference type="PROSITE" id="PS50943">
    <property type="entry name" value="HTH_CROC1"/>
    <property type="match status" value="1"/>
</dbReference>
<dbReference type="InterPro" id="IPR001387">
    <property type="entry name" value="Cro/C1-type_HTH"/>
</dbReference>
<dbReference type="SMART" id="SM00530">
    <property type="entry name" value="HTH_XRE"/>
    <property type="match status" value="1"/>
</dbReference>
<dbReference type="Pfam" id="PF13560">
    <property type="entry name" value="HTH_31"/>
    <property type="match status" value="1"/>
</dbReference>
<protein>
    <submittedName>
        <fullName evidence="2">Helix-turn-helix domain-containing protein</fullName>
    </submittedName>
</protein>
<feature type="domain" description="HTH cro/C1-type" evidence="1">
    <location>
        <begin position="29"/>
        <end position="80"/>
    </location>
</feature>
<dbReference type="EMBL" id="FPJG01000006">
    <property type="protein sequence ID" value="SFW65678.1"/>
    <property type="molecule type" value="Genomic_DNA"/>
</dbReference>
<dbReference type="PANTHER" id="PTHR35010:SF2">
    <property type="entry name" value="BLL4672 PROTEIN"/>
    <property type="match status" value="1"/>
</dbReference>
<keyword evidence="3" id="KW-1185">Reference proteome</keyword>
<dbReference type="SUPFAM" id="SSF47413">
    <property type="entry name" value="lambda repressor-like DNA-binding domains"/>
    <property type="match status" value="1"/>
</dbReference>
<dbReference type="RefSeq" id="WP_072476440.1">
    <property type="nucleotide sequence ID" value="NZ_FPJG01000006.1"/>
</dbReference>
<dbReference type="Proteomes" id="UP000182740">
    <property type="component" value="Unassembled WGS sequence"/>
</dbReference>
<gene>
    <name evidence="2" type="ORF">SAMN04489730_2520</name>
</gene>
<evidence type="ECO:0000313" key="2">
    <source>
        <dbReference type="EMBL" id="SFW65678.1"/>
    </source>
</evidence>
<dbReference type="InterPro" id="IPR041413">
    <property type="entry name" value="MLTR_LBD"/>
</dbReference>
<dbReference type="STRING" id="546364.SAMN04489730_2520"/>
<reference evidence="3" key="1">
    <citation type="submission" date="2016-11" db="EMBL/GenBank/DDBJ databases">
        <authorList>
            <person name="Varghese N."/>
            <person name="Submissions S."/>
        </authorList>
    </citation>
    <scope>NUCLEOTIDE SEQUENCE [LARGE SCALE GENOMIC DNA]</scope>
    <source>
        <strain evidence="3">DSM 44671</strain>
    </source>
</reference>
<dbReference type="PANTHER" id="PTHR35010">
    <property type="entry name" value="BLL4672 PROTEIN-RELATED"/>
    <property type="match status" value="1"/>
</dbReference>
<name>A0A1K1R269_9PSEU</name>
<evidence type="ECO:0000259" key="1">
    <source>
        <dbReference type="PROSITE" id="PS50943"/>
    </source>
</evidence>
<organism evidence="2 3">
    <name type="scientific">Amycolatopsis australiensis</name>
    <dbReference type="NCBI Taxonomy" id="546364"/>
    <lineage>
        <taxon>Bacteria</taxon>
        <taxon>Bacillati</taxon>
        <taxon>Actinomycetota</taxon>
        <taxon>Actinomycetes</taxon>
        <taxon>Pseudonocardiales</taxon>
        <taxon>Pseudonocardiaceae</taxon>
        <taxon>Amycolatopsis</taxon>
    </lineage>
</organism>
<dbReference type="CDD" id="cd00093">
    <property type="entry name" value="HTH_XRE"/>
    <property type="match status" value="1"/>
</dbReference>
<evidence type="ECO:0000313" key="3">
    <source>
        <dbReference type="Proteomes" id="UP000182740"/>
    </source>
</evidence>
<dbReference type="OrthoDB" id="4790304at2"/>
<sequence length="269" mass="30400">MDREPGRFLKSRREAATPAECGVLTGPRRRVRGLRREEVAQLAGISVEYYIRLEQGRARGPSPEVLDALARTLRLDDVERGHLHDLAAARPARPPSARRVRPELRQLLAKMDRVPALVVDHRLDVVAWNALSAQLFFDFETAPDRNLARFCLLDPASRELFPDWHDVARATVGQLRLIAARYATDQALATLIGELTLRSETFRTLWSGQVVQQRTHGRKRFRHPVAGELTLRFENFELPDLSGQRLIMFTAEPGSPSEPALDLLAHWAA</sequence>